<name>A0ABQ4ED19_9ACTN</name>
<dbReference type="Proteomes" id="UP000646749">
    <property type="component" value="Unassembled WGS sequence"/>
</dbReference>
<protein>
    <recommendedName>
        <fullName evidence="3">DUF222 domain-containing protein</fullName>
    </recommendedName>
</protein>
<accession>A0ABQ4ED19</accession>
<evidence type="ECO:0000313" key="1">
    <source>
        <dbReference type="EMBL" id="GIG92625.1"/>
    </source>
</evidence>
<dbReference type="RefSeq" id="WP_203870931.1">
    <property type="nucleotide sequence ID" value="NZ_BONW01000044.1"/>
</dbReference>
<evidence type="ECO:0000313" key="2">
    <source>
        <dbReference type="Proteomes" id="UP000646749"/>
    </source>
</evidence>
<evidence type="ECO:0008006" key="3">
    <source>
        <dbReference type="Google" id="ProtNLM"/>
    </source>
</evidence>
<dbReference type="EMBL" id="BONW01000044">
    <property type="protein sequence ID" value="GIG92625.1"/>
    <property type="molecule type" value="Genomic_DNA"/>
</dbReference>
<reference evidence="1 2" key="1">
    <citation type="submission" date="2021-01" db="EMBL/GenBank/DDBJ databases">
        <title>Whole genome shotgun sequence of Plantactinospora endophytica NBRC 110450.</title>
        <authorList>
            <person name="Komaki H."/>
            <person name="Tamura T."/>
        </authorList>
    </citation>
    <scope>NUCLEOTIDE SEQUENCE [LARGE SCALE GENOMIC DNA]</scope>
    <source>
        <strain evidence="1 2">NBRC 110450</strain>
    </source>
</reference>
<gene>
    <name evidence="1" type="ORF">Pen02_75610</name>
</gene>
<comment type="caution">
    <text evidence="1">The sequence shown here is derived from an EMBL/GenBank/DDBJ whole genome shotgun (WGS) entry which is preliminary data.</text>
</comment>
<sequence length="205" mass="21832">MTGPDEVVRRLAAHSAVLAAASGAADRPEPLAALRLLGGLRAGLDEAERQLIEAARAERTSWAQIAAALGLASRQAAEQRWVRLSGAASRDPVRVRTDRRRQQFVDGRYGEVVAGLRAAVVAVHRQLGTEPDRDAWHPRARLARTTLGLAGTADPGALYALATQAVEDLELVPPEQLTGALPDALERLRRAVTAATPAHRDATEG</sequence>
<proteinExistence type="predicted"/>
<organism evidence="1 2">
    <name type="scientific">Plantactinospora endophytica</name>
    <dbReference type="NCBI Taxonomy" id="673535"/>
    <lineage>
        <taxon>Bacteria</taxon>
        <taxon>Bacillati</taxon>
        <taxon>Actinomycetota</taxon>
        <taxon>Actinomycetes</taxon>
        <taxon>Micromonosporales</taxon>
        <taxon>Micromonosporaceae</taxon>
        <taxon>Plantactinospora</taxon>
    </lineage>
</organism>
<keyword evidence="2" id="KW-1185">Reference proteome</keyword>